<evidence type="ECO:0000256" key="8">
    <source>
        <dbReference type="SAM" id="Phobius"/>
    </source>
</evidence>
<keyword evidence="6" id="KW-0175">Coiled coil</keyword>
<dbReference type="PANTHER" id="PTHR12223:SF28">
    <property type="entry name" value="LECTIN, MANNOSE BINDING 1 LIKE"/>
    <property type="match status" value="1"/>
</dbReference>
<keyword evidence="5 8" id="KW-0472">Membrane</keyword>
<dbReference type="CDD" id="cd07308">
    <property type="entry name" value="lectin_leg-like"/>
    <property type="match status" value="1"/>
</dbReference>
<dbReference type="PANTHER" id="PTHR12223">
    <property type="entry name" value="VESICULAR MANNOSE-BINDING LECTIN"/>
    <property type="match status" value="1"/>
</dbReference>
<dbReference type="InterPro" id="IPR051136">
    <property type="entry name" value="Intracellular_Lectin-GPT"/>
</dbReference>
<dbReference type="InterPro" id="IPR013320">
    <property type="entry name" value="ConA-like_dom_sf"/>
</dbReference>
<evidence type="ECO:0000256" key="2">
    <source>
        <dbReference type="ARBA" id="ARBA00022692"/>
    </source>
</evidence>
<evidence type="ECO:0000256" key="5">
    <source>
        <dbReference type="ARBA" id="ARBA00023136"/>
    </source>
</evidence>
<dbReference type="GO" id="GO:0000139">
    <property type="term" value="C:Golgi membrane"/>
    <property type="evidence" value="ECO:0007669"/>
    <property type="project" value="TreeGrafter"/>
</dbReference>
<evidence type="ECO:0000256" key="7">
    <source>
        <dbReference type="SAM" id="MobiDB-lite"/>
    </source>
</evidence>
<name>A0A1E3PH26_9ASCO</name>
<feature type="compositionally biased region" description="Polar residues" evidence="7">
    <location>
        <begin position="255"/>
        <end position="271"/>
    </location>
</feature>
<protein>
    <submittedName>
        <fullName evidence="10">Concanavalin A-like lectin/glucanase</fullName>
    </submittedName>
</protein>
<organism evidence="10 11">
    <name type="scientific">Nadsonia fulvescens var. elongata DSM 6958</name>
    <dbReference type="NCBI Taxonomy" id="857566"/>
    <lineage>
        <taxon>Eukaryota</taxon>
        <taxon>Fungi</taxon>
        <taxon>Dikarya</taxon>
        <taxon>Ascomycota</taxon>
        <taxon>Saccharomycotina</taxon>
        <taxon>Dipodascomycetes</taxon>
        <taxon>Dipodascales</taxon>
        <taxon>Dipodascales incertae sedis</taxon>
        <taxon>Nadsonia</taxon>
    </lineage>
</organism>
<comment type="subcellular location">
    <subcellularLocation>
        <location evidence="1">Membrane</location>
        <topology evidence="1">Single-pass type I membrane protein</topology>
    </subcellularLocation>
</comment>
<dbReference type="GO" id="GO:0005793">
    <property type="term" value="C:endoplasmic reticulum-Golgi intermediate compartment"/>
    <property type="evidence" value="ECO:0007669"/>
    <property type="project" value="TreeGrafter"/>
</dbReference>
<evidence type="ECO:0000256" key="6">
    <source>
        <dbReference type="SAM" id="Coils"/>
    </source>
</evidence>
<dbReference type="PROSITE" id="PS51328">
    <property type="entry name" value="L_LECTIN_LIKE"/>
    <property type="match status" value="1"/>
</dbReference>
<dbReference type="STRING" id="857566.A0A1E3PH26"/>
<dbReference type="InterPro" id="IPR005052">
    <property type="entry name" value="Lectin_leg"/>
</dbReference>
<dbReference type="Gene3D" id="2.60.120.200">
    <property type="match status" value="1"/>
</dbReference>
<proteinExistence type="predicted"/>
<dbReference type="OrthoDB" id="10265193at2759"/>
<keyword evidence="10" id="KW-0430">Lectin</keyword>
<evidence type="ECO:0000313" key="11">
    <source>
        <dbReference type="Proteomes" id="UP000095009"/>
    </source>
</evidence>
<dbReference type="GO" id="GO:0006888">
    <property type="term" value="P:endoplasmic reticulum to Golgi vesicle-mediated transport"/>
    <property type="evidence" value="ECO:0007669"/>
    <property type="project" value="TreeGrafter"/>
</dbReference>
<feature type="region of interest" description="Disordered" evidence="7">
    <location>
        <begin position="246"/>
        <end position="271"/>
    </location>
</feature>
<dbReference type="GO" id="GO:0005537">
    <property type="term" value="F:D-mannose binding"/>
    <property type="evidence" value="ECO:0007669"/>
    <property type="project" value="TreeGrafter"/>
</dbReference>
<keyword evidence="11" id="KW-1185">Reference proteome</keyword>
<sequence length="443" mass="49418">MVKVTTILALITAYAGVSMALLSNLELDSSLSLLSPINKDPSHLKSWHLSGSASIDSSKNRLSLTSLTEANQRGSIWSQNPIPYNSFKFSVSLDVSGPVNPGGGLAIWYSKNPGETGPVHGSRDFWDGLAIMVDYDARKVDGKGGEGMIRGHLNDGSINYNEIALKDDISKQSFSMCKINYRNTGAPFVIDIFHEPGNLTVNVNGQNCFTSDKIQLEPFGFLGVSADSTENPDSFSVYSVSTYQDSEKIHERPGRTQQRPYTDSKIPNTPINNQIKKQDIISQEALDKMATSEHISDILSQMERLSSNMDRQLQKLGDEIREVKTVKDVLKSVNDRISKLEEVVVRLDVNYQSSTAQKHEDQKQQLNEATKKLHSKIEEIHRYFETSSNNLLNVLPTSVSQSIINDGPSIWRAIMLMFIVQGAGFIGYIVYKNKKEARHEKWL</sequence>
<dbReference type="AlphaFoldDB" id="A0A1E3PH26"/>
<evidence type="ECO:0000256" key="4">
    <source>
        <dbReference type="ARBA" id="ARBA00022989"/>
    </source>
</evidence>
<dbReference type="GO" id="GO:0005789">
    <property type="term" value="C:endoplasmic reticulum membrane"/>
    <property type="evidence" value="ECO:0007669"/>
    <property type="project" value="TreeGrafter"/>
</dbReference>
<keyword evidence="3" id="KW-0732">Signal</keyword>
<dbReference type="EMBL" id="KV454411">
    <property type="protein sequence ID" value="ODQ64723.1"/>
    <property type="molecule type" value="Genomic_DNA"/>
</dbReference>
<feature type="domain" description="L-type lectin-like" evidence="9">
    <location>
        <begin position="25"/>
        <end position="245"/>
    </location>
</feature>
<dbReference type="Pfam" id="PF03388">
    <property type="entry name" value="Lectin_leg-like"/>
    <property type="match status" value="1"/>
</dbReference>
<evidence type="ECO:0000259" key="9">
    <source>
        <dbReference type="PROSITE" id="PS51328"/>
    </source>
</evidence>
<keyword evidence="2 8" id="KW-0812">Transmembrane</keyword>
<evidence type="ECO:0000313" key="10">
    <source>
        <dbReference type="EMBL" id="ODQ64723.1"/>
    </source>
</evidence>
<dbReference type="SUPFAM" id="SSF49899">
    <property type="entry name" value="Concanavalin A-like lectins/glucanases"/>
    <property type="match status" value="1"/>
</dbReference>
<feature type="coiled-coil region" evidence="6">
    <location>
        <begin position="299"/>
        <end position="379"/>
    </location>
</feature>
<accession>A0A1E3PH26</accession>
<dbReference type="Proteomes" id="UP000095009">
    <property type="component" value="Unassembled WGS sequence"/>
</dbReference>
<dbReference type="GO" id="GO:0030134">
    <property type="term" value="C:COPII-coated ER to Golgi transport vesicle"/>
    <property type="evidence" value="ECO:0007669"/>
    <property type="project" value="TreeGrafter"/>
</dbReference>
<gene>
    <name evidence="10" type="ORF">NADFUDRAFT_52348</name>
</gene>
<reference evidence="10 11" key="1">
    <citation type="journal article" date="2016" name="Proc. Natl. Acad. Sci. U.S.A.">
        <title>Comparative genomics of biotechnologically important yeasts.</title>
        <authorList>
            <person name="Riley R."/>
            <person name="Haridas S."/>
            <person name="Wolfe K.H."/>
            <person name="Lopes M.R."/>
            <person name="Hittinger C.T."/>
            <person name="Goeker M."/>
            <person name="Salamov A.A."/>
            <person name="Wisecaver J.H."/>
            <person name="Long T.M."/>
            <person name="Calvey C.H."/>
            <person name="Aerts A.L."/>
            <person name="Barry K.W."/>
            <person name="Choi C."/>
            <person name="Clum A."/>
            <person name="Coughlan A.Y."/>
            <person name="Deshpande S."/>
            <person name="Douglass A.P."/>
            <person name="Hanson S.J."/>
            <person name="Klenk H.-P."/>
            <person name="LaButti K.M."/>
            <person name="Lapidus A."/>
            <person name="Lindquist E.A."/>
            <person name="Lipzen A.M."/>
            <person name="Meier-Kolthoff J.P."/>
            <person name="Ohm R.A."/>
            <person name="Otillar R.P."/>
            <person name="Pangilinan J.L."/>
            <person name="Peng Y."/>
            <person name="Rokas A."/>
            <person name="Rosa C.A."/>
            <person name="Scheuner C."/>
            <person name="Sibirny A.A."/>
            <person name="Slot J.C."/>
            <person name="Stielow J.B."/>
            <person name="Sun H."/>
            <person name="Kurtzman C.P."/>
            <person name="Blackwell M."/>
            <person name="Grigoriev I.V."/>
            <person name="Jeffries T.W."/>
        </authorList>
    </citation>
    <scope>NUCLEOTIDE SEQUENCE [LARGE SCALE GENOMIC DNA]</scope>
    <source>
        <strain evidence="10 11">DSM 6958</strain>
    </source>
</reference>
<evidence type="ECO:0000256" key="3">
    <source>
        <dbReference type="ARBA" id="ARBA00022729"/>
    </source>
</evidence>
<feature type="transmembrane region" description="Helical" evidence="8">
    <location>
        <begin position="410"/>
        <end position="431"/>
    </location>
</feature>
<keyword evidence="4 8" id="KW-1133">Transmembrane helix</keyword>
<evidence type="ECO:0000256" key="1">
    <source>
        <dbReference type="ARBA" id="ARBA00004479"/>
    </source>
</evidence>